<evidence type="ECO:0000256" key="2">
    <source>
        <dbReference type="SAM" id="SignalP"/>
    </source>
</evidence>
<feature type="region of interest" description="Disordered" evidence="1">
    <location>
        <begin position="311"/>
        <end position="332"/>
    </location>
</feature>
<dbReference type="EMBL" id="QWEA01000004">
    <property type="protein sequence ID" value="RIJ45049.1"/>
    <property type="molecule type" value="Genomic_DNA"/>
</dbReference>
<reference evidence="3 5" key="1">
    <citation type="journal article" date="2015" name="Genome Announc.">
        <title>Complete Genome Sequence of Clavibacter michiganensis subsp. insidiosus R1-1 Using PacBio Single-Molecule Real-Time Technology.</title>
        <authorList>
            <person name="Lu Y."/>
            <person name="Samac D.A."/>
            <person name="Glazebrook J."/>
            <person name="Ishimaru C.A."/>
        </authorList>
    </citation>
    <scope>NUCLEOTIDE SEQUENCE [LARGE SCALE GENOMIC DNA]</scope>
    <source>
        <strain evidence="3 5">R1-1</strain>
        <plasmid evidence="3 5">pCI3</plasmid>
    </source>
</reference>
<evidence type="ECO:0008006" key="7">
    <source>
        <dbReference type="Google" id="ProtNLM"/>
    </source>
</evidence>
<keyword evidence="2" id="KW-0732">Signal</keyword>
<protein>
    <recommendedName>
        <fullName evidence="7">Peptidase M11 gametolysin domain-containing protein</fullName>
    </recommendedName>
</protein>
<dbReference type="Proteomes" id="UP000266634">
    <property type="component" value="Unassembled WGS sequence"/>
</dbReference>
<dbReference type="HOGENOM" id="CLU_628065_0_0_11"/>
<gene>
    <name evidence="4" type="ORF">DZF93_00470</name>
    <name evidence="3" type="ORF">VO01_16085</name>
</gene>
<dbReference type="PATRIC" id="fig|33014.5.peg.3351"/>
<reference evidence="4 6" key="2">
    <citation type="submission" date="2018-08" db="EMBL/GenBank/DDBJ databases">
        <title>Genome Sequence of Clavibacter michiganensis Subspecies type strains, and the Atypical Peach-Colored Strains Isolated from Tomato.</title>
        <authorList>
            <person name="Osdaghi E."/>
            <person name="Portier P."/>
            <person name="Briand M."/>
            <person name="Jacques M.-A."/>
        </authorList>
    </citation>
    <scope>NUCLEOTIDE SEQUENCE [LARGE SCALE GENOMIC DNA]</scope>
    <source>
        <strain evidence="4 6">CFBP 6488</strain>
    </source>
</reference>
<dbReference type="SUPFAM" id="SSF55486">
    <property type="entry name" value="Metalloproteases ('zincins'), catalytic domain"/>
    <property type="match status" value="1"/>
</dbReference>
<dbReference type="RefSeq" id="WP_045531031.1">
    <property type="nucleotide sequence ID" value="NZ_CP011046.1"/>
</dbReference>
<feature type="chain" id="PRO_5036292424" description="Peptidase M11 gametolysin domain-containing protein" evidence="2">
    <location>
        <begin position="30"/>
        <end position="436"/>
    </location>
</feature>
<feature type="signal peptide" evidence="2">
    <location>
        <begin position="1"/>
        <end position="29"/>
    </location>
</feature>
<accession>A0A0D5CND4</accession>
<evidence type="ECO:0000313" key="3">
    <source>
        <dbReference type="EMBL" id="AJW80750.1"/>
    </source>
</evidence>
<geneLocation type="plasmid" evidence="3 5">
    <name>pCI3</name>
</geneLocation>
<name>A0A0D5CND4_9MICO</name>
<feature type="region of interest" description="Disordered" evidence="1">
    <location>
        <begin position="410"/>
        <end position="436"/>
    </location>
</feature>
<evidence type="ECO:0000313" key="6">
    <source>
        <dbReference type="Proteomes" id="UP000266634"/>
    </source>
</evidence>
<evidence type="ECO:0000313" key="4">
    <source>
        <dbReference type="EMBL" id="RIJ45049.1"/>
    </source>
</evidence>
<sequence>MRPPSLLPILSLPAALVVGALLPASSAGAAGAGGYTVQPATPRGHGVIQQVTAVMVAPAGIDRNFTRGDVVAALQEDDAFYDAETGGTVRLAAESVTDWIEPDDPSVSCKDYASINRFAQQYSGWTPGPDKHLLAIVPDGTQCAYTNNSEQTDSVDAGGVSFVSSANPDIIAHELGHSFSLHHQSSVQCTSGWDFDAADGLPSDCVRLEYGNTTDVMGSAYTFYPLSASTLDRMGVVSHRAVPTCGGSRRIPIRTLSAGYGAQRVVSWADPQEPSVVYYVQYRDEVDQSEYDYLWDSPFKVDRGSGVQIIRSDPQGAAGGSTLVRPGDDSPSAELVRAGETVPLIHGMSVSVAAIDEVAHVATVDVTVPCGAGGRTVSPRADQDALSDSSSTEQAGEMTEMTGMGQLAAMPGMPPMTEASLGRDPSDVTDVLRGVR</sequence>
<evidence type="ECO:0000256" key="1">
    <source>
        <dbReference type="SAM" id="MobiDB-lite"/>
    </source>
</evidence>
<dbReference type="KEGG" id="cmh:VO01_16085"/>
<keyword evidence="3" id="KW-0614">Plasmid</keyword>
<dbReference type="OrthoDB" id="256225at2"/>
<dbReference type="Proteomes" id="UP000032604">
    <property type="component" value="Plasmid pCI3"/>
</dbReference>
<dbReference type="EMBL" id="CP011046">
    <property type="protein sequence ID" value="AJW80750.1"/>
    <property type="molecule type" value="Genomic_DNA"/>
</dbReference>
<evidence type="ECO:0000313" key="5">
    <source>
        <dbReference type="Proteomes" id="UP000032604"/>
    </source>
</evidence>
<feature type="region of interest" description="Disordered" evidence="1">
    <location>
        <begin position="374"/>
        <end position="397"/>
    </location>
</feature>
<proteinExistence type="predicted"/>
<dbReference type="AlphaFoldDB" id="A0A0D5CND4"/>
<organism evidence="3 5">
    <name type="scientific">Clavibacter michiganensis subsp. insidiosus</name>
    <dbReference type="NCBI Taxonomy" id="33014"/>
    <lineage>
        <taxon>Bacteria</taxon>
        <taxon>Bacillati</taxon>
        <taxon>Actinomycetota</taxon>
        <taxon>Actinomycetes</taxon>
        <taxon>Micrococcales</taxon>
        <taxon>Microbacteriaceae</taxon>
        <taxon>Clavibacter</taxon>
    </lineage>
</organism>